<evidence type="ECO:0000313" key="2">
    <source>
        <dbReference type="EMBL" id="CAG8894252.1"/>
    </source>
</evidence>
<name>A0A9W4P3Q9_9EURO</name>
<evidence type="ECO:0000256" key="1">
    <source>
        <dbReference type="SAM" id="MobiDB-lite"/>
    </source>
</evidence>
<protein>
    <submittedName>
        <fullName evidence="2">Uncharacterized protein</fullName>
    </submittedName>
</protein>
<reference evidence="2" key="1">
    <citation type="submission" date="2021-07" db="EMBL/GenBank/DDBJ databases">
        <authorList>
            <person name="Branca A.L. A."/>
        </authorList>
    </citation>
    <scope>NUCLEOTIDE SEQUENCE</scope>
</reference>
<dbReference type="OrthoDB" id="5372703at2759"/>
<dbReference type="Proteomes" id="UP001154252">
    <property type="component" value="Unassembled WGS sequence"/>
</dbReference>
<proteinExistence type="predicted"/>
<dbReference type="EMBL" id="CAJVRC010000848">
    <property type="protein sequence ID" value="CAG8894252.1"/>
    <property type="molecule type" value="Genomic_DNA"/>
</dbReference>
<keyword evidence="3" id="KW-1185">Reference proteome</keyword>
<sequence length="253" mass="27213">MHSIVSIISGAQISSDDDIPPDVWNYAKKIFNAAIDDADLDLVSEKLWEKAKELVKKPSGEAEWTEVLHIAIDELQFPGLEVVRNRGRGEDLKPPVHNPPPTVPRRRGQSNRPVPETNLVDGSSVSSLPRATDLSSPLPTVPIFKLKAPRPDICTGLSDKSLVVDLEPRKGHSAARSFLFDLQDTGSLISDPHVTPMGLVSIFDCGGKGWGNWWESIPGTKPSCGGRSSSSSNTLKSCGTKGCPNLGGRSKGC</sequence>
<feature type="compositionally biased region" description="Polar residues" evidence="1">
    <location>
        <begin position="120"/>
        <end position="135"/>
    </location>
</feature>
<evidence type="ECO:0000313" key="3">
    <source>
        <dbReference type="Proteomes" id="UP001154252"/>
    </source>
</evidence>
<dbReference type="AlphaFoldDB" id="A0A9W4P3Q9"/>
<accession>A0A9W4P3Q9</accession>
<gene>
    <name evidence="2" type="ORF">PEGY_LOCUS3810</name>
</gene>
<organism evidence="2 3">
    <name type="scientific">Penicillium egyptiacum</name>
    <dbReference type="NCBI Taxonomy" id="1303716"/>
    <lineage>
        <taxon>Eukaryota</taxon>
        <taxon>Fungi</taxon>
        <taxon>Dikarya</taxon>
        <taxon>Ascomycota</taxon>
        <taxon>Pezizomycotina</taxon>
        <taxon>Eurotiomycetes</taxon>
        <taxon>Eurotiomycetidae</taxon>
        <taxon>Eurotiales</taxon>
        <taxon>Aspergillaceae</taxon>
        <taxon>Penicillium</taxon>
    </lineage>
</organism>
<feature type="region of interest" description="Disordered" evidence="1">
    <location>
        <begin position="86"/>
        <end position="135"/>
    </location>
</feature>
<comment type="caution">
    <text evidence="2">The sequence shown here is derived from an EMBL/GenBank/DDBJ whole genome shotgun (WGS) entry which is preliminary data.</text>
</comment>